<dbReference type="Proteomes" id="UP000499080">
    <property type="component" value="Unassembled WGS sequence"/>
</dbReference>
<evidence type="ECO:0008006" key="3">
    <source>
        <dbReference type="Google" id="ProtNLM"/>
    </source>
</evidence>
<dbReference type="AlphaFoldDB" id="A0A4Y2IE33"/>
<gene>
    <name evidence="1" type="ORF">AVEN_8436_1</name>
</gene>
<proteinExistence type="predicted"/>
<keyword evidence="2" id="KW-1185">Reference proteome</keyword>
<evidence type="ECO:0000313" key="1">
    <source>
        <dbReference type="EMBL" id="GBM75830.1"/>
    </source>
</evidence>
<name>A0A4Y2IE33_ARAVE</name>
<reference evidence="1 2" key="1">
    <citation type="journal article" date="2019" name="Sci. Rep.">
        <title>Orb-weaving spider Araneus ventricosus genome elucidates the spidroin gene catalogue.</title>
        <authorList>
            <person name="Kono N."/>
            <person name="Nakamura H."/>
            <person name="Ohtoshi R."/>
            <person name="Moran D.A.P."/>
            <person name="Shinohara A."/>
            <person name="Yoshida Y."/>
            <person name="Fujiwara M."/>
            <person name="Mori M."/>
            <person name="Tomita M."/>
            <person name="Arakawa K."/>
        </authorList>
    </citation>
    <scope>NUCLEOTIDE SEQUENCE [LARGE SCALE GENOMIC DNA]</scope>
</reference>
<organism evidence="1 2">
    <name type="scientific">Araneus ventricosus</name>
    <name type="common">Orbweaver spider</name>
    <name type="synonym">Epeira ventricosa</name>
    <dbReference type="NCBI Taxonomy" id="182803"/>
    <lineage>
        <taxon>Eukaryota</taxon>
        <taxon>Metazoa</taxon>
        <taxon>Ecdysozoa</taxon>
        <taxon>Arthropoda</taxon>
        <taxon>Chelicerata</taxon>
        <taxon>Arachnida</taxon>
        <taxon>Araneae</taxon>
        <taxon>Araneomorphae</taxon>
        <taxon>Entelegynae</taxon>
        <taxon>Araneoidea</taxon>
        <taxon>Araneidae</taxon>
        <taxon>Araneus</taxon>
    </lineage>
</organism>
<comment type="caution">
    <text evidence="1">The sequence shown here is derived from an EMBL/GenBank/DDBJ whole genome shotgun (WGS) entry which is preliminary data.</text>
</comment>
<dbReference type="OrthoDB" id="422540at2759"/>
<accession>A0A4Y2IE33</accession>
<sequence length="88" mass="10136">MNSSFAPITSHLRLHFDKRNEKSSPKQLWQLQYISEFSTNIQHILGKDNVVADALSRIEAVATIDYDTIAEKQSHDEELQQLMQIILP</sequence>
<evidence type="ECO:0000313" key="2">
    <source>
        <dbReference type="Proteomes" id="UP000499080"/>
    </source>
</evidence>
<protein>
    <recommendedName>
        <fullName evidence="3">Reverse transcriptase RNase H-like domain-containing protein</fullName>
    </recommendedName>
</protein>
<dbReference type="EMBL" id="BGPR01002580">
    <property type="protein sequence ID" value="GBM75830.1"/>
    <property type="molecule type" value="Genomic_DNA"/>
</dbReference>